<protein>
    <submittedName>
        <fullName evidence="1">Uncharacterized protein</fullName>
    </submittedName>
</protein>
<dbReference type="HOGENOM" id="CLU_1510343_0_0_1"/>
<evidence type="ECO:0000313" key="1">
    <source>
        <dbReference type="EMBL" id="KDQ13050.1"/>
    </source>
</evidence>
<sequence>MSKGTSVSLNFRLVTSIPRVMHVLQSPLAMVCSAVHPERPRWKNTAIIAWDLLYSSQLANSVYALAQNVRVQECDRATIKPRILSKLRAWRLRMYFAGADLDAIPGYLRHGTNPVILYRVMYLYMAILAHVTRSEALGVLPSWEANKDVLEVRCLSTLGFSAADFSRAVGTFHGIITT</sequence>
<accession>A0A067MEA9</accession>
<dbReference type="InParanoid" id="A0A067MEA9"/>
<organism evidence="1 2">
    <name type="scientific">Botryobasidium botryosum (strain FD-172 SS1)</name>
    <dbReference type="NCBI Taxonomy" id="930990"/>
    <lineage>
        <taxon>Eukaryota</taxon>
        <taxon>Fungi</taxon>
        <taxon>Dikarya</taxon>
        <taxon>Basidiomycota</taxon>
        <taxon>Agaricomycotina</taxon>
        <taxon>Agaricomycetes</taxon>
        <taxon>Cantharellales</taxon>
        <taxon>Botryobasidiaceae</taxon>
        <taxon>Botryobasidium</taxon>
    </lineage>
</organism>
<dbReference type="Proteomes" id="UP000027195">
    <property type="component" value="Unassembled WGS sequence"/>
</dbReference>
<reference evidence="2" key="1">
    <citation type="journal article" date="2014" name="Proc. Natl. Acad. Sci. U.S.A.">
        <title>Extensive sampling of basidiomycete genomes demonstrates inadequacy of the white-rot/brown-rot paradigm for wood decay fungi.</title>
        <authorList>
            <person name="Riley R."/>
            <person name="Salamov A.A."/>
            <person name="Brown D.W."/>
            <person name="Nagy L.G."/>
            <person name="Floudas D."/>
            <person name="Held B.W."/>
            <person name="Levasseur A."/>
            <person name="Lombard V."/>
            <person name="Morin E."/>
            <person name="Otillar R."/>
            <person name="Lindquist E.A."/>
            <person name="Sun H."/>
            <person name="LaButti K.M."/>
            <person name="Schmutz J."/>
            <person name="Jabbour D."/>
            <person name="Luo H."/>
            <person name="Baker S.E."/>
            <person name="Pisabarro A.G."/>
            <person name="Walton J.D."/>
            <person name="Blanchette R.A."/>
            <person name="Henrissat B."/>
            <person name="Martin F."/>
            <person name="Cullen D."/>
            <person name="Hibbett D.S."/>
            <person name="Grigoriev I.V."/>
        </authorList>
    </citation>
    <scope>NUCLEOTIDE SEQUENCE [LARGE SCALE GENOMIC DNA]</scope>
    <source>
        <strain evidence="2">FD-172 SS1</strain>
    </source>
</reference>
<dbReference type="AlphaFoldDB" id="A0A067MEA9"/>
<proteinExistence type="predicted"/>
<name>A0A067MEA9_BOTB1</name>
<evidence type="ECO:0000313" key="2">
    <source>
        <dbReference type="Proteomes" id="UP000027195"/>
    </source>
</evidence>
<dbReference type="EMBL" id="KL198046">
    <property type="protein sequence ID" value="KDQ13050.1"/>
    <property type="molecule type" value="Genomic_DNA"/>
</dbReference>
<keyword evidence="2" id="KW-1185">Reference proteome</keyword>
<gene>
    <name evidence="1" type="ORF">BOTBODRAFT_175915</name>
</gene>